<dbReference type="Proteomes" id="UP000799537">
    <property type="component" value="Unassembled WGS sequence"/>
</dbReference>
<feature type="domain" description="Dynamin-type G" evidence="5">
    <location>
        <begin position="29"/>
        <end position="313"/>
    </location>
</feature>
<dbReference type="InterPro" id="IPR045063">
    <property type="entry name" value="Dynamin_N"/>
</dbReference>
<evidence type="ECO:0000256" key="3">
    <source>
        <dbReference type="SAM" id="MobiDB-lite"/>
    </source>
</evidence>
<dbReference type="InterPro" id="IPR000375">
    <property type="entry name" value="Dynamin_stalk"/>
</dbReference>
<evidence type="ECO:0000313" key="6">
    <source>
        <dbReference type="EMBL" id="KAF2166128.1"/>
    </source>
</evidence>
<dbReference type="InterPro" id="IPR030381">
    <property type="entry name" value="G_DYNAMIN_dom"/>
</dbReference>
<dbReference type="GO" id="GO:0000266">
    <property type="term" value="P:mitochondrial fission"/>
    <property type="evidence" value="ECO:0007669"/>
    <property type="project" value="TreeGrafter"/>
</dbReference>
<dbReference type="PROSITE" id="PS51388">
    <property type="entry name" value="GED"/>
    <property type="match status" value="1"/>
</dbReference>
<dbReference type="PANTHER" id="PTHR11566:SF149">
    <property type="entry name" value="GTPASE, PUTATIVE (AFU_ORTHOLOGUE AFUA_6G11890)-RELATED"/>
    <property type="match status" value="1"/>
</dbReference>
<dbReference type="GeneID" id="54560243"/>
<dbReference type="RefSeq" id="XP_033667017.1">
    <property type="nucleotide sequence ID" value="XM_033806971.1"/>
</dbReference>
<dbReference type="SUPFAM" id="SSF52540">
    <property type="entry name" value="P-loop containing nucleoside triphosphate hydrolases"/>
    <property type="match status" value="1"/>
</dbReference>
<dbReference type="OrthoDB" id="415706at2759"/>
<dbReference type="GO" id="GO:0003924">
    <property type="term" value="F:GTPase activity"/>
    <property type="evidence" value="ECO:0007669"/>
    <property type="project" value="InterPro"/>
</dbReference>
<accession>A0A6A6CIW9</accession>
<dbReference type="GO" id="GO:0006897">
    <property type="term" value="P:endocytosis"/>
    <property type="evidence" value="ECO:0007669"/>
    <property type="project" value="TreeGrafter"/>
</dbReference>
<dbReference type="AlphaFoldDB" id="A0A6A6CIW9"/>
<evidence type="ECO:0000259" key="5">
    <source>
        <dbReference type="PROSITE" id="PS51718"/>
    </source>
</evidence>
<dbReference type="GO" id="GO:0016559">
    <property type="term" value="P:peroxisome fission"/>
    <property type="evidence" value="ECO:0007669"/>
    <property type="project" value="TreeGrafter"/>
</dbReference>
<feature type="region of interest" description="Disordered" evidence="3">
    <location>
        <begin position="696"/>
        <end position="718"/>
    </location>
</feature>
<keyword evidence="2" id="KW-0342">GTP-binding</keyword>
<protein>
    <recommendedName>
        <fullName evidence="8">GED domain-containing protein</fullName>
    </recommendedName>
</protein>
<evidence type="ECO:0000256" key="1">
    <source>
        <dbReference type="ARBA" id="ARBA00022741"/>
    </source>
</evidence>
<name>A0A6A6CIW9_ZASCE</name>
<feature type="domain" description="GED" evidence="4">
    <location>
        <begin position="595"/>
        <end position="686"/>
    </location>
</feature>
<dbReference type="Gene3D" id="3.40.50.300">
    <property type="entry name" value="P-loop containing nucleotide triphosphate hydrolases"/>
    <property type="match status" value="1"/>
</dbReference>
<evidence type="ECO:0008006" key="8">
    <source>
        <dbReference type="Google" id="ProtNLM"/>
    </source>
</evidence>
<organism evidence="6 7">
    <name type="scientific">Zasmidium cellare ATCC 36951</name>
    <dbReference type="NCBI Taxonomy" id="1080233"/>
    <lineage>
        <taxon>Eukaryota</taxon>
        <taxon>Fungi</taxon>
        <taxon>Dikarya</taxon>
        <taxon>Ascomycota</taxon>
        <taxon>Pezizomycotina</taxon>
        <taxon>Dothideomycetes</taxon>
        <taxon>Dothideomycetidae</taxon>
        <taxon>Mycosphaerellales</taxon>
        <taxon>Mycosphaerellaceae</taxon>
        <taxon>Zasmidium</taxon>
    </lineage>
</organism>
<feature type="compositionally biased region" description="Polar residues" evidence="3">
    <location>
        <begin position="696"/>
        <end position="706"/>
    </location>
</feature>
<dbReference type="GO" id="GO:0016020">
    <property type="term" value="C:membrane"/>
    <property type="evidence" value="ECO:0007669"/>
    <property type="project" value="TreeGrafter"/>
</dbReference>
<dbReference type="GO" id="GO:0005739">
    <property type="term" value="C:mitochondrion"/>
    <property type="evidence" value="ECO:0007669"/>
    <property type="project" value="TreeGrafter"/>
</dbReference>
<dbReference type="GO" id="GO:0005874">
    <property type="term" value="C:microtubule"/>
    <property type="evidence" value="ECO:0007669"/>
    <property type="project" value="TreeGrafter"/>
</dbReference>
<dbReference type="Pfam" id="PF01031">
    <property type="entry name" value="Dynamin_M"/>
    <property type="match status" value="1"/>
</dbReference>
<evidence type="ECO:0000259" key="4">
    <source>
        <dbReference type="PROSITE" id="PS51388"/>
    </source>
</evidence>
<evidence type="ECO:0000256" key="2">
    <source>
        <dbReference type="ARBA" id="ARBA00023134"/>
    </source>
</evidence>
<dbReference type="GO" id="GO:0048312">
    <property type="term" value="P:intracellular distribution of mitochondria"/>
    <property type="evidence" value="ECO:0007669"/>
    <property type="project" value="TreeGrafter"/>
</dbReference>
<keyword evidence="1" id="KW-0547">Nucleotide-binding</keyword>
<dbReference type="InterPro" id="IPR001401">
    <property type="entry name" value="Dynamin_GTPase"/>
</dbReference>
<gene>
    <name evidence="6" type="ORF">M409DRAFT_23857</name>
</gene>
<dbReference type="InterPro" id="IPR020850">
    <property type="entry name" value="GED_dom"/>
</dbReference>
<dbReference type="Gene3D" id="1.20.120.1240">
    <property type="entry name" value="Dynamin, middle domain"/>
    <property type="match status" value="1"/>
</dbReference>
<keyword evidence="7" id="KW-1185">Reference proteome</keyword>
<dbReference type="EMBL" id="ML993598">
    <property type="protein sequence ID" value="KAF2166128.1"/>
    <property type="molecule type" value="Genomic_DNA"/>
</dbReference>
<dbReference type="PROSITE" id="PS51718">
    <property type="entry name" value="G_DYNAMIN_2"/>
    <property type="match status" value="1"/>
</dbReference>
<dbReference type="CDD" id="cd08771">
    <property type="entry name" value="DLP_1"/>
    <property type="match status" value="1"/>
</dbReference>
<evidence type="ECO:0000313" key="7">
    <source>
        <dbReference type="Proteomes" id="UP000799537"/>
    </source>
</evidence>
<proteinExistence type="predicted"/>
<dbReference type="GO" id="GO:0008017">
    <property type="term" value="F:microtubule binding"/>
    <property type="evidence" value="ECO:0007669"/>
    <property type="project" value="TreeGrafter"/>
</dbReference>
<dbReference type="FunFam" id="3.40.50.300:FF:001425">
    <property type="entry name" value="Dynamin GTPase, putative"/>
    <property type="match status" value="1"/>
</dbReference>
<dbReference type="PRINTS" id="PR00195">
    <property type="entry name" value="DYNAMIN"/>
</dbReference>
<dbReference type="PANTHER" id="PTHR11566">
    <property type="entry name" value="DYNAMIN"/>
    <property type="match status" value="1"/>
</dbReference>
<reference evidence="6" key="1">
    <citation type="journal article" date="2020" name="Stud. Mycol.">
        <title>101 Dothideomycetes genomes: a test case for predicting lifestyles and emergence of pathogens.</title>
        <authorList>
            <person name="Haridas S."/>
            <person name="Albert R."/>
            <person name="Binder M."/>
            <person name="Bloem J."/>
            <person name="Labutti K."/>
            <person name="Salamov A."/>
            <person name="Andreopoulos B."/>
            <person name="Baker S."/>
            <person name="Barry K."/>
            <person name="Bills G."/>
            <person name="Bluhm B."/>
            <person name="Cannon C."/>
            <person name="Castanera R."/>
            <person name="Culley D."/>
            <person name="Daum C."/>
            <person name="Ezra D."/>
            <person name="Gonzalez J."/>
            <person name="Henrissat B."/>
            <person name="Kuo A."/>
            <person name="Liang C."/>
            <person name="Lipzen A."/>
            <person name="Lutzoni F."/>
            <person name="Magnuson J."/>
            <person name="Mondo S."/>
            <person name="Nolan M."/>
            <person name="Ohm R."/>
            <person name="Pangilinan J."/>
            <person name="Park H.-J."/>
            <person name="Ramirez L."/>
            <person name="Alfaro M."/>
            <person name="Sun H."/>
            <person name="Tritt A."/>
            <person name="Yoshinaga Y."/>
            <person name="Zwiers L.-H."/>
            <person name="Turgeon B."/>
            <person name="Goodwin S."/>
            <person name="Spatafora J."/>
            <person name="Crous P."/>
            <person name="Grigoriev I."/>
        </authorList>
    </citation>
    <scope>NUCLEOTIDE SEQUENCE</scope>
    <source>
        <strain evidence="6">ATCC 36951</strain>
    </source>
</reference>
<dbReference type="GO" id="GO:0005525">
    <property type="term" value="F:GTP binding"/>
    <property type="evidence" value="ECO:0007669"/>
    <property type="project" value="InterPro"/>
</dbReference>
<sequence>MAVVELQSEDHRNLLDIIDKFRLAGITRFIDLPQIVVCGDQSAGKSSVLEAISGIRFPTKDNLCTRFATELVLRRDVKDNIKVSIIPGPDRDEEECERLSMFRYELASEDPDLSHIIEQAKQTMGISNAKVFSSDLLRVELQGPAQPHLTLVDLPGLFRAGNSEQSVEGAPMVRGMVREYMAKPRCIILAVVSAKSDFALQEVTSYSLELDPGGVRTLGLITKPDTLSKGSESEVAYIAMAQNQDVVFRLGWHVLKNRSFETRDVPSSVRDRQEAQFFENGAWASLDPSTVGIKSLRPRLSNILRDQILQNLPGLHADVSAGITDCEVRLSYLGETRTTVRDRRQYLHRVSWKFSTLLKASVDGAYSDQFFGRAHTRHGQQKRLRAVVQNCLDDFAESMRTKGHAQLIVEGDQADVVNDGEVISRTDYISYVSKLMRHSRGTELPGTFNPGIIGELFRDQCRPWRNLVVQTCHTIVQRVRFAMRAILEDVALSDNVDAISSFVNRAIDGLERDVETKADELLRPYLSGHPITYNHYLVSNVQRLQADRRRRVLQETVRSKFDPHYGSLSIDEQDISGLIGAIQEREEVDMGRYASQLAIDYMQAYYKVAMKNCIDDIAIHVIEAHLIRKLSLVFDHKVVEELDDFDLSRLASEKETAASDRAHNLEKLENFRKALRELEGLDKHYSLSNDIRAQGYRSNKGSNENSYVDGLSSHIGSR</sequence>
<dbReference type="SMART" id="SM00053">
    <property type="entry name" value="DYNc"/>
    <property type="match status" value="1"/>
</dbReference>
<dbReference type="InterPro" id="IPR022812">
    <property type="entry name" value="Dynamin"/>
</dbReference>
<dbReference type="Pfam" id="PF00350">
    <property type="entry name" value="Dynamin_N"/>
    <property type="match status" value="1"/>
</dbReference>
<dbReference type="InterPro" id="IPR027417">
    <property type="entry name" value="P-loop_NTPase"/>
</dbReference>